<feature type="region of interest" description="Disordered" evidence="6">
    <location>
        <begin position="318"/>
        <end position="345"/>
    </location>
</feature>
<evidence type="ECO:0000313" key="9">
    <source>
        <dbReference type="EMBL" id="KAL1864595.1"/>
    </source>
</evidence>
<reference evidence="9 10" key="1">
    <citation type="journal article" date="2024" name="IMA Fungus">
        <title>IMA Genome - F19 : A genome assembly and annotation guide to empower mycologists, including annotated draft genome sequences of Ceratocystis pirilliformis, Diaporthe australafricana, Fusarium ophioides, Paecilomyces lecythidis, and Sporothrix stenoceras.</title>
        <authorList>
            <person name="Aylward J."/>
            <person name="Wilson A.M."/>
            <person name="Visagie C.M."/>
            <person name="Spraker J."/>
            <person name="Barnes I."/>
            <person name="Buitendag C."/>
            <person name="Ceriani C."/>
            <person name="Del Mar Angel L."/>
            <person name="du Plessis D."/>
            <person name="Fuchs T."/>
            <person name="Gasser K."/>
            <person name="Kramer D."/>
            <person name="Li W."/>
            <person name="Munsamy K."/>
            <person name="Piso A."/>
            <person name="Price J.L."/>
            <person name="Sonnekus B."/>
            <person name="Thomas C."/>
            <person name="van der Nest A."/>
            <person name="van Dijk A."/>
            <person name="van Heerden A."/>
            <person name="van Vuuren N."/>
            <person name="Yilmaz N."/>
            <person name="Duong T.A."/>
            <person name="van der Merwe N.A."/>
            <person name="Wingfield M.J."/>
            <person name="Wingfield B.D."/>
        </authorList>
    </citation>
    <scope>NUCLEOTIDE SEQUENCE [LARGE SCALE GENOMIC DNA]</scope>
    <source>
        <strain evidence="9 10">CMW 18300</strain>
    </source>
</reference>
<dbReference type="InterPro" id="IPR049326">
    <property type="entry name" value="Rhodopsin_dom_fungi"/>
</dbReference>
<keyword evidence="4 7" id="KW-0472">Membrane</keyword>
<feature type="transmembrane region" description="Helical" evidence="7">
    <location>
        <begin position="91"/>
        <end position="112"/>
    </location>
</feature>
<name>A0ABR3WLS9_9PEZI</name>
<evidence type="ECO:0000256" key="7">
    <source>
        <dbReference type="SAM" id="Phobius"/>
    </source>
</evidence>
<evidence type="ECO:0000256" key="2">
    <source>
        <dbReference type="ARBA" id="ARBA00022692"/>
    </source>
</evidence>
<feature type="domain" description="Rhodopsin" evidence="8">
    <location>
        <begin position="29"/>
        <end position="271"/>
    </location>
</feature>
<evidence type="ECO:0000259" key="8">
    <source>
        <dbReference type="Pfam" id="PF20684"/>
    </source>
</evidence>
<feature type="transmembrane region" description="Helical" evidence="7">
    <location>
        <begin position="47"/>
        <end position="71"/>
    </location>
</feature>
<comment type="similarity">
    <text evidence="5">Belongs to the SAT4 family.</text>
</comment>
<feature type="transmembrane region" description="Helical" evidence="7">
    <location>
        <begin position="124"/>
        <end position="144"/>
    </location>
</feature>
<comment type="subcellular location">
    <subcellularLocation>
        <location evidence="1">Membrane</location>
        <topology evidence="1">Multi-pass membrane protein</topology>
    </subcellularLocation>
</comment>
<comment type="caution">
    <text evidence="9">The sequence shown here is derived from an EMBL/GenBank/DDBJ whole genome shotgun (WGS) entry which is preliminary data.</text>
</comment>
<dbReference type="EMBL" id="JAWRVE010000067">
    <property type="protein sequence ID" value="KAL1864595.1"/>
    <property type="molecule type" value="Genomic_DNA"/>
</dbReference>
<organism evidence="9 10">
    <name type="scientific">Diaporthe australafricana</name>
    <dbReference type="NCBI Taxonomy" id="127596"/>
    <lineage>
        <taxon>Eukaryota</taxon>
        <taxon>Fungi</taxon>
        <taxon>Dikarya</taxon>
        <taxon>Ascomycota</taxon>
        <taxon>Pezizomycotina</taxon>
        <taxon>Sordariomycetes</taxon>
        <taxon>Sordariomycetidae</taxon>
        <taxon>Diaporthales</taxon>
        <taxon>Diaporthaceae</taxon>
        <taxon>Diaporthe</taxon>
    </lineage>
</organism>
<sequence>MFLPLRQMAPMMLGILWMFVVIALILVGLRLYTRLVVMHNYGIDDHFFNFSVFCLVLYVILLTIAACYGLGQEMTDPGSEATSRALLLVNIGQTLISLAVIFVKISIACFLLRIVSANTIHRVAIVLPVALMSLAVFTAMWLLWFSCTPVSYSWDITAPGGHCDPVMQFWPVLVSGVLIIAVEVWYASFPWYLIWGLQMPKREKILIGTSMSISYISAACSISRFFTLLKLANADDSDFLLTIVDVLIWHAADVTTQLFCIGITVCRPLYKDWLYRVADHIESPSHSGGDTKQDSTYGARRAPDLIALRTIGGSEVKQLSTGASEDQKQGTVVHYSRKPPSPRRSLVFQTAYGNEDLIEADAGTSELEKALSSSGRRHA</sequence>
<accession>A0ABR3WLS9</accession>
<dbReference type="PANTHER" id="PTHR33048:SF93">
    <property type="entry name" value="INTEGRAL MEMBRANE PROTEIN"/>
    <property type="match status" value="1"/>
</dbReference>
<keyword evidence="10" id="KW-1185">Reference proteome</keyword>
<keyword evidence="3 7" id="KW-1133">Transmembrane helix</keyword>
<evidence type="ECO:0000256" key="6">
    <source>
        <dbReference type="SAM" id="MobiDB-lite"/>
    </source>
</evidence>
<dbReference type="InterPro" id="IPR052337">
    <property type="entry name" value="SAT4-like"/>
</dbReference>
<keyword evidence="2 7" id="KW-0812">Transmembrane</keyword>
<evidence type="ECO:0000256" key="5">
    <source>
        <dbReference type="ARBA" id="ARBA00038359"/>
    </source>
</evidence>
<feature type="transmembrane region" description="Helical" evidence="7">
    <location>
        <begin position="205"/>
        <end position="226"/>
    </location>
</feature>
<evidence type="ECO:0000313" key="10">
    <source>
        <dbReference type="Proteomes" id="UP001583177"/>
    </source>
</evidence>
<feature type="transmembrane region" description="Helical" evidence="7">
    <location>
        <begin position="246"/>
        <end position="266"/>
    </location>
</feature>
<feature type="transmembrane region" description="Helical" evidence="7">
    <location>
        <begin position="12"/>
        <end position="35"/>
    </location>
</feature>
<feature type="transmembrane region" description="Helical" evidence="7">
    <location>
        <begin position="169"/>
        <end position="193"/>
    </location>
</feature>
<dbReference type="Pfam" id="PF20684">
    <property type="entry name" value="Fung_rhodopsin"/>
    <property type="match status" value="1"/>
</dbReference>
<protein>
    <recommendedName>
        <fullName evidence="8">Rhodopsin domain-containing protein</fullName>
    </recommendedName>
</protein>
<dbReference type="Proteomes" id="UP001583177">
    <property type="component" value="Unassembled WGS sequence"/>
</dbReference>
<gene>
    <name evidence="9" type="ORF">Daus18300_007612</name>
</gene>
<evidence type="ECO:0000256" key="4">
    <source>
        <dbReference type="ARBA" id="ARBA00023136"/>
    </source>
</evidence>
<evidence type="ECO:0000256" key="1">
    <source>
        <dbReference type="ARBA" id="ARBA00004141"/>
    </source>
</evidence>
<dbReference type="PANTHER" id="PTHR33048">
    <property type="entry name" value="PTH11-LIKE INTEGRAL MEMBRANE PROTEIN (AFU_ORTHOLOGUE AFUA_5G11245)"/>
    <property type="match status" value="1"/>
</dbReference>
<proteinExistence type="inferred from homology"/>
<evidence type="ECO:0000256" key="3">
    <source>
        <dbReference type="ARBA" id="ARBA00022989"/>
    </source>
</evidence>